<dbReference type="Proteomes" id="UP000316316">
    <property type="component" value="Unassembled WGS sequence"/>
</dbReference>
<comment type="caution">
    <text evidence="1">The sequence shown here is derived from an EMBL/GenBank/DDBJ whole genome shotgun (WGS) entry which is preliminary data.</text>
</comment>
<reference evidence="1 2" key="1">
    <citation type="submission" date="2017-10" db="EMBL/GenBank/DDBJ databases">
        <title>FDA dAtabase for Regulatory Grade micrObial Sequences (FDA-ARGOS): Supporting development and validation of Infectious Disease Dx tests.</title>
        <authorList>
            <person name="Campos J."/>
            <person name="Goldberg B."/>
            <person name="Tallon L.J."/>
            <person name="Sadzewicz L."/>
            <person name="Sengamalay N."/>
            <person name="Ott S."/>
            <person name="Godinez A."/>
            <person name="Nagaraj S."/>
            <person name="Vyas G."/>
            <person name="Aluvathingal J."/>
            <person name="Nadendla S."/>
            <person name="Geyer C."/>
            <person name="Nandy P."/>
            <person name="Hobson J."/>
            <person name="Sichtig H."/>
        </authorList>
    </citation>
    <scope>NUCLEOTIDE SEQUENCE [LARGE SCALE GENOMIC DNA]</scope>
    <source>
        <strain evidence="1 2">FDAARGOS_185</strain>
    </source>
</reference>
<evidence type="ECO:0000313" key="2">
    <source>
        <dbReference type="Proteomes" id="UP000316316"/>
    </source>
</evidence>
<accession>A0A553S917</accession>
<sequence length="189" mass="22500">MRFKLTDQTVKNNLNNQLMHTLKKIIDEKRDIDLSLDRLLLLSRINKRRFLSCYQNQADLIQSLNNTFVNQLKEVIPYVKTKEDLVIWTDNLIEISKSAKFLKEAKTIFILNQKLKLSLFRSLQQQIINILDIRMHIFFKQLKKRTTVLDEEECKKSFYSVMEDAIVKDEPERFQLLIYSLGSLKVVFE</sequence>
<name>A0A553S917_ENTAV</name>
<proteinExistence type="predicted"/>
<evidence type="ECO:0000313" key="1">
    <source>
        <dbReference type="EMBL" id="TRZ33488.1"/>
    </source>
</evidence>
<gene>
    <name evidence="1" type="ORF">AUF17_05100</name>
</gene>
<dbReference type="AlphaFoldDB" id="A0A553S917"/>
<organism evidence="1 2">
    <name type="scientific">Enterococcus avium</name>
    <name type="common">Streptococcus avium</name>
    <dbReference type="NCBI Taxonomy" id="33945"/>
    <lineage>
        <taxon>Bacteria</taxon>
        <taxon>Bacillati</taxon>
        <taxon>Bacillota</taxon>
        <taxon>Bacilli</taxon>
        <taxon>Lactobacillales</taxon>
        <taxon>Enterococcaceae</taxon>
        <taxon>Enterococcus</taxon>
    </lineage>
</organism>
<protein>
    <submittedName>
        <fullName evidence="1">Uncharacterized protein</fullName>
    </submittedName>
</protein>
<dbReference type="EMBL" id="PDXQ01000001">
    <property type="protein sequence ID" value="TRZ33488.1"/>
    <property type="molecule type" value="Genomic_DNA"/>
</dbReference>
<dbReference type="RefSeq" id="WP_049218660.1">
    <property type="nucleotide sequence ID" value="NZ_CP024590.1"/>
</dbReference>